<dbReference type="Proteomes" id="UP001529510">
    <property type="component" value="Unassembled WGS sequence"/>
</dbReference>
<dbReference type="PROSITE" id="PS51686">
    <property type="entry name" value="SAM_MT_RSMB_NOP"/>
    <property type="match status" value="1"/>
</dbReference>
<dbReference type="SUPFAM" id="SSF53335">
    <property type="entry name" value="S-adenosyl-L-methionine-dependent methyltransferases"/>
    <property type="match status" value="1"/>
</dbReference>
<comment type="caution">
    <text evidence="3">The sequence shown here is derived from an EMBL/GenBank/DDBJ whole genome shotgun (WGS) entry which is preliminary data.</text>
</comment>
<dbReference type="InterPro" id="IPR029063">
    <property type="entry name" value="SAM-dependent_MTases_sf"/>
</dbReference>
<organism evidence="3 4">
    <name type="scientific">Cirrhinus mrigala</name>
    <name type="common">Mrigala</name>
    <dbReference type="NCBI Taxonomy" id="683832"/>
    <lineage>
        <taxon>Eukaryota</taxon>
        <taxon>Metazoa</taxon>
        <taxon>Chordata</taxon>
        <taxon>Craniata</taxon>
        <taxon>Vertebrata</taxon>
        <taxon>Euteleostomi</taxon>
        <taxon>Actinopterygii</taxon>
        <taxon>Neopterygii</taxon>
        <taxon>Teleostei</taxon>
        <taxon>Ostariophysi</taxon>
        <taxon>Cypriniformes</taxon>
        <taxon>Cyprinidae</taxon>
        <taxon>Labeoninae</taxon>
        <taxon>Labeonini</taxon>
        <taxon>Cirrhinus</taxon>
    </lineage>
</organism>
<dbReference type="GO" id="GO:0008168">
    <property type="term" value="F:methyltransferase activity"/>
    <property type="evidence" value="ECO:0007669"/>
    <property type="project" value="UniProtKB-KW"/>
</dbReference>
<protein>
    <recommendedName>
        <fullName evidence="2">SAM-dependent MTase RsmB/NOP-type domain-containing protein</fullName>
    </recommendedName>
</protein>
<feature type="binding site" evidence="1">
    <location>
        <begin position="60"/>
        <end position="66"/>
    </location>
    <ligand>
        <name>S-adenosyl-L-methionine</name>
        <dbReference type="ChEBI" id="CHEBI:59789"/>
    </ligand>
</feature>
<sequence length="77" mass="8195">DLTNLKQCLTELGYTNLLPQTQPESLVLFTEIQCVFPPKPTTPAVLSLNVKEGENVLDLCAAPGGKSLAILQTTTPG</sequence>
<keyword evidence="1" id="KW-0949">S-adenosyl-L-methionine</keyword>
<keyword evidence="1" id="KW-0694">RNA-binding</keyword>
<keyword evidence="1" id="KW-0489">Methyltransferase</keyword>
<gene>
    <name evidence="3" type="ORF">M9458_001597</name>
</gene>
<feature type="domain" description="SAM-dependent MTase RsmB/NOP-type" evidence="2">
    <location>
        <begin position="1"/>
        <end position="77"/>
    </location>
</feature>
<dbReference type="GO" id="GO:0032259">
    <property type="term" value="P:methylation"/>
    <property type="evidence" value="ECO:0007669"/>
    <property type="project" value="UniProtKB-KW"/>
</dbReference>
<keyword evidence="4" id="KW-1185">Reference proteome</keyword>
<dbReference type="AlphaFoldDB" id="A0ABD0RYE7"/>
<evidence type="ECO:0000313" key="4">
    <source>
        <dbReference type="Proteomes" id="UP001529510"/>
    </source>
</evidence>
<dbReference type="EMBL" id="JAMKFB020000001">
    <property type="protein sequence ID" value="KAL0203579.1"/>
    <property type="molecule type" value="Genomic_DNA"/>
</dbReference>
<feature type="non-terminal residue" evidence="3">
    <location>
        <position position="1"/>
    </location>
</feature>
<name>A0ABD0RYE7_CIRMR</name>
<reference evidence="3 4" key="1">
    <citation type="submission" date="2024-05" db="EMBL/GenBank/DDBJ databases">
        <title>Genome sequencing and assembly of Indian major carp, Cirrhinus mrigala (Hamilton, 1822).</title>
        <authorList>
            <person name="Mohindra V."/>
            <person name="Chowdhury L.M."/>
            <person name="Lal K."/>
            <person name="Jena J.K."/>
        </authorList>
    </citation>
    <scope>NUCLEOTIDE SEQUENCE [LARGE SCALE GENOMIC DNA]</scope>
    <source>
        <strain evidence="3">CM1030</strain>
        <tissue evidence="3">Blood</tissue>
    </source>
</reference>
<proteinExistence type="inferred from homology"/>
<evidence type="ECO:0000256" key="1">
    <source>
        <dbReference type="PROSITE-ProRule" id="PRU01023"/>
    </source>
</evidence>
<feature type="non-terminal residue" evidence="3">
    <location>
        <position position="77"/>
    </location>
</feature>
<dbReference type="GO" id="GO:0003723">
    <property type="term" value="F:RNA binding"/>
    <property type="evidence" value="ECO:0007669"/>
    <property type="project" value="UniProtKB-UniRule"/>
</dbReference>
<keyword evidence="1" id="KW-0808">Transferase</keyword>
<dbReference type="InterPro" id="IPR001678">
    <property type="entry name" value="MeTrfase_RsmB-F_NOP2_dom"/>
</dbReference>
<comment type="caution">
    <text evidence="1">Lacks conserved residue(s) required for the propagation of feature annotation.</text>
</comment>
<comment type="similarity">
    <text evidence="1">Belongs to the class I-like SAM-binding methyltransferase superfamily. RsmB/NOP family.</text>
</comment>
<evidence type="ECO:0000313" key="3">
    <source>
        <dbReference type="EMBL" id="KAL0203579.1"/>
    </source>
</evidence>
<accession>A0ABD0RYE7</accession>
<dbReference type="Gene3D" id="3.40.50.150">
    <property type="entry name" value="Vaccinia Virus protein VP39"/>
    <property type="match status" value="1"/>
</dbReference>
<evidence type="ECO:0000259" key="2">
    <source>
        <dbReference type="PROSITE" id="PS51686"/>
    </source>
</evidence>